<gene>
    <name evidence="1" type="ORF">C6P40_004683</name>
</gene>
<reference evidence="1" key="1">
    <citation type="submission" date="2020-11" db="EMBL/GenBank/DDBJ databases">
        <title>Kefir isolates.</title>
        <authorList>
            <person name="Marcisauskas S."/>
            <person name="Kim Y."/>
            <person name="Blasche S."/>
        </authorList>
    </citation>
    <scope>NUCLEOTIDE SEQUENCE</scope>
    <source>
        <strain evidence="1">Olga-1</strain>
    </source>
</reference>
<proteinExistence type="predicted"/>
<dbReference type="Proteomes" id="UP000697127">
    <property type="component" value="Unassembled WGS sequence"/>
</dbReference>
<evidence type="ECO:0000313" key="2">
    <source>
        <dbReference type="Proteomes" id="UP000697127"/>
    </source>
</evidence>
<evidence type="ECO:0000313" key="1">
    <source>
        <dbReference type="EMBL" id="KAG0689650.1"/>
    </source>
</evidence>
<dbReference type="EMBL" id="PUHW01000068">
    <property type="protein sequence ID" value="KAG0689650.1"/>
    <property type="molecule type" value="Genomic_DNA"/>
</dbReference>
<dbReference type="AlphaFoldDB" id="A0A9P6WMC9"/>
<keyword evidence="2" id="KW-1185">Reference proteome</keyword>
<name>A0A9P6WMC9_9ASCO</name>
<organism evidence="1 2">
    <name type="scientific">Pichia californica</name>
    <dbReference type="NCBI Taxonomy" id="460514"/>
    <lineage>
        <taxon>Eukaryota</taxon>
        <taxon>Fungi</taxon>
        <taxon>Dikarya</taxon>
        <taxon>Ascomycota</taxon>
        <taxon>Saccharomycotina</taxon>
        <taxon>Pichiomycetes</taxon>
        <taxon>Pichiales</taxon>
        <taxon>Pichiaceae</taxon>
        <taxon>Pichia</taxon>
    </lineage>
</organism>
<sequence>MSIHRTPKFALQSLISSRKRNTFAFDIIPVIPFDIEYYDSDNDNYEYDYYDNSKETTKHSMSLSIDVPIPHIPSSLYSEEFINLNSDIATNHPDYCNTNILSEPPLLCNTDSKVEVLEYDANLPVVPNKNIGSTSWVDDAENLSFVISCQSDKEIVCNESKLDMCNAGKNSFEDFQIFDSLSFYSDDIVKKSKEFVVDFDQVSNLNCIESTLVSWFDADFYYKENYFVGNNIDEIIKKFNNNNDNNKDYEYYDEWLSECDDNETLCGDCYSSVTITEDTNAKFFQNYKKDEMYSIGLHLNLNNIAQHFDTNFEPTALTWYDSDGGFDDMNSNDSNNYNKPESINISKRLSTFESGETVGVEYLCTELTKSYTASQRLHFTMMVIDPAYEEVMSMYSTCSKIKKPPLL</sequence>
<protein>
    <submittedName>
        <fullName evidence="1">Uncharacterized protein</fullName>
    </submittedName>
</protein>
<comment type="caution">
    <text evidence="1">The sequence shown here is derived from an EMBL/GenBank/DDBJ whole genome shotgun (WGS) entry which is preliminary data.</text>
</comment>
<accession>A0A9P6WMC9</accession>